<name>A0A9X2DXK1_9MICO</name>
<accession>A0A9X2DXK1</accession>
<dbReference type="AlphaFoldDB" id="A0A9X2DXK1"/>
<dbReference type="EMBL" id="JAMRYM010000041">
    <property type="protein sequence ID" value="MCM6762905.1"/>
    <property type="molecule type" value="Genomic_DNA"/>
</dbReference>
<gene>
    <name evidence="1" type="ORF">NB037_10805</name>
</gene>
<proteinExistence type="predicted"/>
<sequence length="78" mass="9103">MPSAPVLEERRGIDDERTEMMLSEYSFPALLEERERRLERDLEHERVRRERLGARPARPGLLVILRRAVAQRADHAGA</sequence>
<comment type="caution">
    <text evidence="1">The sequence shown here is derived from an EMBL/GenBank/DDBJ whole genome shotgun (WGS) entry which is preliminary data.</text>
</comment>
<dbReference type="Proteomes" id="UP001155240">
    <property type="component" value="Unassembled WGS sequence"/>
</dbReference>
<reference evidence="1" key="1">
    <citation type="submission" date="2022-06" db="EMBL/GenBank/DDBJ databases">
        <title>Whole genome shotgun sequencing (WGS) of Rathayibacter sp. ZW T2_19, isolated from stored onions (Allium cepa).</title>
        <authorList>
            <person name="Stoll D.A."/>
            <person name="Huch M."/>
        </authorList>
    </citation>
    <scope>NUCLEOTIDE SEQUENCE</scope>
    <source>
        <strain evidence="1">ZW T2_19</strain>
    </source>
</reference>
<organism evidence="1 2">
    <name type="scientific">Rathayibacter rubneri</name>
    <dbReference type="NCBI Taxonomy" id="2950106"/>
    <lineage>
        <taxon>Bacteria</taxon>
        <taxon>Bacillati</taxon>
        <taxon>Actinomycetota</taxon>
        <taxon>Actinomycetes</taxon>
        <taxon>Micrococcales</taxon>
        <taxon>Microbacteriaceae</taxon>
        <taxon>Rathayibacter</taxon>
    </lineage>
</organism>
<keyword evidence="2" id="KW-1185">Reference proteome</keyword>
<evidence type="ECO:0000313" key="1">
    <source>
        <dbReference type="EMBL" id="MCM6762905.1"/>
    </source>
</evidence>
<dbReference type="RefSeq" id="WP_251945655.1">
    <property type="nucleotide sequence ID" value="NZ_JAMRYM010000041.1"/>
</dbReference>
<evidence type="ECO:0000313" key="2">
    <source>
        <dbReference type="Proteomes" id="UP001155240"/>
    </source>
</evidence>
<protein>
    <submittedName>
        <fullName evidence="1">Uncharacterized protein</fullName>
    </submittedName>
</protein>